<comment type="caution">
    <text evidence="9">The sequence shown here is derived from an EMBL/GenBank/DDBJ whole genome shotgun (WGS) entry which is preliminary data.</text>
</comment>
<protein>
    <submittedName>
        <fullName evidence="9">D-threonate kinase</fullName>
        <ecNumber evidence="9">2.7.1.219</ecNumber>
    </submittedName>
</protein>
<evidence type="ECO:0000313" key="9">
    <source>
        <dbReference type="EMBL" id="CAG9169121.1"/>
    </source>
</evidence>
<keyword evidence="5" id="KW-0067">ATP-binding</keyword>
<dbReference type="GO" id="GO:0016301">
    <property type="term" value="F:kinase activity"/>
    <property type="evidence" value="ECO:0007669"/>
    <property type="project" value="UniProtKB-KW"/>
</dbReference>
<proteinExistence type="inferred from homology"/>
<evidence type="ECO:0000259" key="8">
    <source>
        <dbReference type="Pfam" id="PF17042"/>
    </source>
</evidence>
<evidence type="ECO:0000256" key="4">
    <source>
        <dbReference type="ARBA" id="ARBA00022777"/>
    </source>
</evidence>
<evidence type="ECO:0000256" key="3">
    <source>
        <dbReference type="ARBA" id="ARBA00022741"/>
    </source>
</evidence>
<sequence length="432" mass="43740">MSMSKVMSGKTTSWLVIADDLSGAADCAIGFAAAGACTMVTLDAAAADSALAADVIAADVDSRRMAPAQAAARNVEAWDRLGHGHGDQPRRLYKKIDSTLRGNWAAETAALLPHAGVAIVAPAFPATGRTTLGGCVFVSGEPLGESDIWRLEGLSGRADMAALLAAHDVRTAVVALEVVRAGAAAVRAAVDALIAQGTQAVVCDAESEVDIGVIAAATAALSAPTFWVGSGGLARALATTSDGVTASADAGTAPDAADAADAGAHRQGPVLALVGSMSGVSGRQAALLRARTGMDHLEIAPQVLREGPAHGTWQTLQDDIGARLRAGHDLLIGIGRDEAFDTAEGPRLSNALAALVLPSFDCVGGLIATGGETARAMLAAADIATLQLRHEVEPGVPLSRTLEQPARHVATKAGAFGSDAALWLAWRAMQAV</sequence>
<dbReference type="InterPro" id="IPR010737">
    <property type="entry name" value="4-carb_acid_sugar_kinase_N"/>
</dbReference>
<reference evidence="9 10" key="1">
    <citation type="submission" date="2021-08" db="EMBL/GenBank/DDBJ databases">
        <authorList>
            <person name="Peeters C."/>
        </authorList>
    </citation>
    <scope>NUCLEOTIDE SEQUENCE [LARGE SCALE GENOMIC DNA]</scope>
    <source>
        <strain evidence="9 10">LMG 32289</strain>
    </source>
</reference>
<keyword evidence="3" id="KW-0547">Nucleotide-binding</keyword>
<dbReference type="InterPro" id="IPR042213">
    <property type="entry name" value="NBD_C_sf"/>
</dbReference>
<keyword evidence="6" id="KW-0119">Carbohydrate metabolism</keyword>
<keyword evidence="2 9" id="KW-0808">Transferase</keyword>
<evidence type="ECO:0000256" key="2">
    <source>
        <dbReference type="ARBA" id="ARBA00022679"/>
    </source>
</evidence>
<dbReference type="EC" id="2.7.1.219" evidence="9"/>
<dbReference type="Pfam" id="PF17042">
    <property type="entry name" value="NBD_C"/>
    <property type="match status" value="1"/>
</dbReference>
<dbReference type="Proteomes" id="UP000706525">
    <property type="component" value="Unassembled WGS sequence"/>
</dbReference>
<dbReference type="EMBL" id="CAJZAG010000003">
    <property type="protein sequence ID" value="CAG9169121.1"/>
    <property type="molecule type" value="Genomic_DNA"/>
</dbReference>
<dbReference type="Gene3D" id="3.40.980.20">
    <property type="entry name" value="Four-carbon acid sugar kinase, nucleotide binding domain"/>
    <property type="match status" value="1"/>
</dbReference>
<feature type="domain" description="Four-carbon acid sugar kinase N-terminal" evidence="7">
    <location>
        <begin position="15"/>
        <end position="237"/>
    </location>
</feature>
<comment type="similarity">
    <text evidence="1">Belongs to the four-carbon acid sugar kinase family.</text>
</comment>
<dbReference type="Pfam" id="PF07005">
    <property type="entry name" value="SBD_N"/>
    <property type="match status" value="1"/>
</dbReference>
<dbReference type="InterPro" id="IPR031475">
    <property type="entry name" value="NBD_C"/>
</dbReference>
<feature type="domain" description="Four-carbon acid sugar kinase nucleotide binding" evidence="8">
    <location>
        <begin position="271"/>
        <end position="422"/>
    </location>
</feature>
<gene>
    <name evidence="9" type="primary">dtnK</name>
    <name evidence="9" type="ORF">LMG32289_01580</name>
</gene>
<evidence type="ECO:0000313" key="10">
    <source>
        <dbReference type="Proteomes" id="UP000706525"/>
    </source>
</evidence>
<keyword evidence="4 9" id="KW-0418">Kinase</keyword>
<name>A0ABM8WNX6_9BURK</name>
<accession>A0ABM8WNX6</accession>
<keyword evidence="10" id="KW-1185">Reference proteome</keyword>
<dbReference type="SUPFAM" id="SSF142764">
    <property type="entry name" value="YgbK-like"/>
    <property type="match status" value="1"/>
</dbReference>
<evidence type="ECO:0000259" key="7">
    <source>
        <dbReference type="Pfam" id="PF07005"/>
    </source>
</evidence>
<evidence type="ECO:0000256" key="5">
    <source>
        <dbReference type="ARBA" id="ARBA00022840"/>
    </source>
</evidence>
<organism evidence="9 10">
    <name type="scientific">Cupriavidus pampae</name>
    <dbReference type="NCBI Taxonomy" id="659251"/>
    <lineage>
        <taxon>Bacteria</taxon>
        <taxon>Pseudomonadati</taxon>
        <taxon>Pseudomonadota</taxon>
        <taxon>Betaproteobacteria</taxon>
        <taxon>Burkholderiales</taxon>
        <taxon>Burkholderiaceae</taxon>
        <taxon>Cupriavidus</taxon>
    </lineage>
</organism>
<evidence type="ECO:0000256" key="1">
    <source>
        <dbReference type="ARBA" id="ARBA00005715"/>
    </source>
</evidence>
<dbReference type="Gene3D" id="3.40.50.10840">
    <property type="entry name" value="Putative sugar-binding, N-terminal domain"/>
    <property type="match status" value="1"/>
</dbReference>
<dbReference type="InterPro" id="IPR037051">
    <property type="entry name" value="4-carb_acid_sugar_kinase_N_sf"/>
</dbReference>
<evidence type="ECO:0000256" key="6">
    <source>
        <dbReference type="ARBA" id="ARBA00023277"/>
    </source>
</evidence>